<dbReference type="AlphaFoldDB" id="A0A4E0Q0D1"/>
<comment type="caution">
    <text evidence="1">The sequence shown here is derived from an EMBL/GenBank/DDBJ whole genome shotgun (WGS) entry which is preliminary data.</text>
</comment>
<organism evidence="1 2">
    <name type="scientific">Methanolobus halotolerans</name>
    <dbReference type="NCBI Taxonomy" id="2052935"/>
    <lineage>
        <taxon>Archaea</taxon>
        <taxon>Methanobacteriati</taxon>
        <taxon>Methanobacteriota</taxon>
        <taxon>Stenosarchaea group</taxon>
        <taxon>Methanomicrobia</taxon>
        <taxon>Methanosarcinales</taxon>
        <taxon>Methanosarcinaceae</taxon>
        <taxon>Methanolobus</taxon>
    </lineage>
</organism>
<reference evidence="1 2" key="1">
    <citation type="submission" date="2017-11" db="EMBL/GenBank/DDBJ databases">
        <title>Isolation and Characterization of Methanogenic Archaea from Saline Meromictic Lake at Siberia.</title>
        <authorList>
            <person name="Shen Y."/>
            <person name="Huang H.-H."/>
            <person name="Lai M.-C."/>
            <person name="Chen S.-C."/>
        </authorList>
    </citation>
    <scope>NUCLEOTIDE SEQUENCE [LARGE SCALE GENOMIC DNA]</scope>
    <source>
        <strain evidence="1 2">SY-01</strain>
    </source>
</reference>
<accession>A0A4E0Q0D1</accession>
<dbReference type="EMBL" id="PGGK01000001">
    <property type="protein sequence ID" value="TGC11476.1"/>
    <property type="molecule type" value="Genomic_DNA"/>
</dbReference>
<keyword evidence="2" id="KW-1185">Reference proteome</keyword>
<dbReference type="RefSeq" id="WP_135388067.1">
    <property type="nucleotide sequence ID" value="NZ_PGGK01000001.1"/>
</dbReference>
<proteinExistence type="predicted"/>
<evidence type="ECO:0000313" key="2">
    <source>
        <dbReference type="Proteomes" id="UP000297295"/>
    </source>
</evidence>
<sequence>MDSTIVIEKAIKRIADTYDIDVSTVSKAIYEPEGPLDLESMVDEGIFCFRGPDNEIKYDNASICLSNKILANKDVSKNLLSTIYSRVSNWDKEDMNVLLADLKRIVSIMELNPDAYPCLSSCDLDVGNLPSERIPDDIKGKYDVWAMDKKGMCLVGIDANKVIHIDDIRKPSGKAE</sequence>
<evidence type="ECO:0000313" key="1">
    <source>
        <dbReference type="EMBL" id="TGC11476.1"/>
    </source>
</evidence>
<name>A0A4E0Q0D1_9EURY</name>
<gene>
    <name evidence="1" type="ORF">CUN85_00960</name>
</gene>
<dbReference type="Proteomes" id="UP000297295">
    <property type="component" value="Unassembled WGS sequence"/>
</dbReference>
<dbReference type="OrthoDB" id="135332at2157"/>
<protein>
    <submittedName>
        <fullName evidence="1">Uncharacterized protein</fullName>
    </submittedName>
</protein>